<keyword evidence="10" id="KW-0460">Magnesium</keyword>
<sequence length="184" mass="20667">MAGKIPRSFIDDLISRHDIVDIVDARVKLKKQGKNFGACCPFHNEKTPSFSVSQEKQFYHCFGCGAHGNVLDFVMEFDRLEFVEAIEELASQVGLDVPREEGTGGGQPAARSKEKLGLYDMMGQISQFYQSQLRTQKGRWRLITSKAVACRAKLSRNLGSALCRISGIWYAPALAAITRHKKRW</sequence>
<dbReference type="GO" id="GO:0008270">
    <property type="term" value="F:zinc ion binding"/>
    <property type="evidence" value="ECO:0007669"/>
    <property type="project" value="UniProtKB-KW"/>
</dbReference>
<dbReference type="InterPro" id="IPR002694">
    <property type="entry name" value="Znf_CHC2"/>
</dbReference>
<feature type="domain" description="Zinc finger CHC2-type" evidence="13">
    <location>
        <begin position="36"/>
        <end position="90"/>
    </location>
</feature>
<evidence type="ECO:0000256" key="4">
    <source>
        <dbReference type="ARBA" id="ARBA00022679"/>
    </source>
</evidence>
<evidence type="ECO:0000256" key="9">
    <source>
        <dbReference type="ARBA" id="ARBA00022833"/>
    </source>
</evidence>
<dbReference type="GO" id="GO:0003677">
    <property type="term" value="F:DNA binding"/>
    <property type="evidence" value="ECO:0007669"/>
    <property type="project" value="UniProtKB-KW"/>
</dbReference>
<keyword evidence="8" id="KW-0863">Zinc-finger</keyword>
<keyword evidence="5" id="KW-0548">Nucleotidyltransferase</keyword>
<dbReference type="GO" id="GO:1990077">
    <property type="term" value="C:primosome complex"/>
    <property type="evidence" value="ECO:0007669"/>
    <property type="project" value="UniProtKB-KW"/>
</dbReference>
<accession>A0A090QYV5</accession>
<reference evidence="14 15" key="1">
    <citation type="journal article" date="2014" name="Genome Announc.">
        <title>Draft Genome Sequences of Two Vibrionaceae Species, Vibrio ponticus C121 and Photobacterium aphoticum C119, Isolated as Coral Reef Microbiota.</title>
        <authorList>
            <person name="Al-saari N."/>
            <person name="Meirelles P.M."/>
            <person name="Mino S."/>
            <person name="Suda W."/>
            <person name="Oshima K."/>
            <person name="Hattori M."/>
            <person name="Ohkuma M."/>
            <person name="Thompson F.L."/>
            <person name="Gomez-Gil B."/>
            <person name="Sawabe T."/>
            <person name="Sawabe T."/>
        </authorList>
    </citation>
    <scope>NUCLEOTIDE SEQUENCE [LARGE SCALE GENOMIC DNA]</scope>
    <source>
        <strain evidence="14 15">JCM 19237</strain>
    </source>
</reference>
<dbReference type="SMART" id="SM00400">
    <property type="entry name" value="ZnF_CHCC"/>
    <property type="match status" value="1"/>
</dbReference>
<evidence type="ECO:0000256" key="11">
    <source>
        <dbReference type="ARBA" id="ARBA00023125"/>
    </source>
</evidence>
<evidence type="ECO:0000256" key="3">
    <source>
        <dbReference type="ARBA" id="ARBA00022515"/>
    </source>
</evidence>
<comment type="caution">
    <text evidence="14">The sequence shown here is derived from an EMBL/GenBank/DDBJ whole genome shotgun (WGS) entry which is preliminary data.</text>
</comment>
<dbReference type="InterPro" id="IPR036977">
    <property type="entry name" value="DNA_primase_Znf_CHC2"/>
</dbReference>
<keyword evidence="7" id="KW-0479">Metal-binding</keyword>
<proteinExistence type="predicted"/>
<evidence type="ECO:0000256" key="2">
    <source>
        <dbReference type="ARBA" id="ARBA00022478"/>
    </source>
</evidence>
<keyword evidence="2" id="KW-0240">DNA-directed RNA polymerase</keyword>
<dbReference type="FunFam" id="3.90.580.10:FF:000001">
    <property type="entry name" value="DNA primase"/>
    <property type="match status" value="1"/>
</dbReference>
<evidence type="ECO:0000313" key="15">
    <source>
        <dbReference type="Proteomes" id="UP000029227"/>
    </source>
</evidence>
<evidence type="ECO:0000256" key="8">
    <source>
        <dbReference type="ARBA" id="ARBA00022771"/>
    </source>
</evidence>
<gene>
    <name evidence="14" type="ORF">JCM19237_3029</name>
</gene>
<dbReference type="Proteomes" id="UP000029227">
    <property type="component" value="Unassembled WGS sequence"/>
</dbReference>
<evidence type="ECO:0000313" key="14">
    <source>
        <dbReference type="EMBL" id="GAL07024.1"/>
    </source>
</evidence>
<evidence type="ECO:0000256" key="5">
    <source>
        <dbReference type="ARBA" id="ARBA00022695"/>
    </source>
</evidence>
<evidence type="ECO:0000256" key="7">
    <source>
        <dbReference type="ARBA" id="ARBA00022723"/>
    </source>
</evidence>
<evidence type="ECO:0000256" key="1">
    <source>
        <dbReference type="ARBA" id="ARBA00001947"/>
    </source>
</evidence>
<dbReference type="Pfam" id="PF01807">
    <property type="entry name" value="Zn_ribbon_DnaG"/>
    <property type="match status" value="1"/>
</dbReference>
<evidence type="ECO:0000259" key="13">
    <source>
        <dbReference type="SMART" id="SM00400"/>
    </source>
</evidence>
<dbReference type="GO" id="GO:0000428">
    <property type="term" value="C:DNA-directed RNA polymerase complex"/>
    <property type="evidence" value="ECO:0007669"/>
    <property type="project" value="UniProtKB-KW"/>
</dbReference>
<keyword evidence="6" id="KW-0235">DNA replication</keyword>
<protein>
    <submittedName>
        <fullName evidence="14">DNA primase</fullName>
    </submittedName>
</protein>
<evidence type="ECO:0000256" key="6">
    <source>
        <dbReference type="ARBA" id="ARBA00022705"/>
    </source>
</evidence>
<dbReference type="AlphaFoldDB" id="A0A090QYV5"/>
<dbReference type="STRING" id="754436.JCM19237_3029"/>
<evidence type="ECO:0000256" key="12">
    <source>
        <dbReference type="ARBA" id="ARBA00023163"/>
    </source>
</evidence>
<dbReference type="Gene3D" id="3.90.580.10">
    <property type="entry name" value="Zinc finger, CHC2-type domain"/>
    <property type="match status" value="1"/>
</dbReference>
<dbReference type="InterPro" id="IPR050219">
    <property type="entry name" value="DnaG_primase"/>
</dbReference>
<keyword evidence="11" id="KW-0238">DNA-binding</keyword>
<keyword evidence="4" id="KW-0808">Transferase</keyword>
<dbReference type="GO" id="GO:0003899">
    <property type="term" value="F:DNA-directed RNA polymerase activity"/>
    <property type="evidence" value="ECO:0007669"/>
    <property type="project" value="InterPro"/>
</dbReference>
<dbReference type="PANTHER" id="PTHR30313">
    <property type="entry name" value="DNA PRIMASE"/>
    <property type="match status" value="1"/>
</dbReference>
<dbReference type="PANTHER" id="PTHR30313:SF2">
    <property type="entry name" value="DNA PRIMASE"/>
    <property type="match status" value="1"/>
</dbReference>
<dbReference type="GO" id="GO:0005737">
    <property type="term" value="C:cytoplasm"/>
    <property type="evidence" value="ECO:0007669"/>
    <property type="project" value="TreeGrafter"/>
</dbReference>
<keyword evidence="9" id="KW-0862">Zinc</keyword>
<dbReference type="SUPFAM" id="SSF57783">
    <property type="entry name" value="Zinc beta-ribbon"/>
    <property type="match status" value="1"/>
</dbReference>
<name>A0A090QYV5_9GAMM</name>
<dbReference type="GO" id="GO:0006269">
    <property type="term" value="P:DNA replication, synthesis of primer"/>
    <property type="evidence" value="ECO:0007669"/>
    <property type="project" value="UniProtKB-KW"/>
</dbReference>
<comment type="cofactor">
    <cofactor evidence="1">
        <name>Zn(2+)</name>
        <dbReference type="ChEBI" id="CHEBI:29105"/>
    </cofactor>
</comment>
<dbReference type="EMBL" id="BBMN01000014">
    <property type="protein sequence ID" value="GAL07024.1"/>
    <property type="molecule type" value="Genomic_DNA"/>
</dbReference>
<keyword evidence="3" id="KW-0639">Primosome</keyword>
<dbReference type="eggNOG" id="COG0358">
    <property type="taxonomic scope" value="Bacteria"/>
</dbReference>
<evidence type="ECO:0000256" key="10">
    <source>
        <dbReference type="ARBA" id="ARBA00022842"/>
    </source>
</evidence>
<keyword evidence="12" id="KW-0804">Transcription</keyword>
<organism evidence="14 15">
    <name type="scientific">Photobacterium aphoticum</name>
    <dbReference type="NCBI Taxonomy" id="754436"/>
    <lineage>
        <taxon>Bacteria</taxon>
        <taxon>Pseudomonadati</taxon>
        <taxon>Pseudomonadota</taxon>
        <taxon>Gammaproteobacteria</taxon>
        <taxon>Vibrionales</taxon>
        <taxon>Vibrionaceae</taxon>
        <taxon>Photobacterium</taxon>
    </lineage>
</organism>